<dbReference type="InterPro" id="IPR001128">
    <property type="entry name" value="Cyt_P450"/>
</dbReference>
<evidence type="ECO:0000256" key="9">
    <source>
        <dbReference type="RuleBase" id="RU000461"/>
    </source>
</evidence>
<dbReference type="Gene3D" id="1.10.630.10">
    <property type="entry name" value="Cytochrome P450"/>
    <property type="match status" value="1"/>
</dbReference>
<protein>
    <submittedName>
        <fullName evidence="10">Cytochrome P450</fullName>
    </submittedName>
</protein>
<feature type="binding site" description="axial binding residue" evidence="8">
    <location>
        <position position="249"/>
    </location>
    <ligand>
        <name>heme</name>
        <dbReference type="ChEBI" id="CHEBI:30413"/>
    </ligand>
    <ligandPart>
        <name>Fe</name>
        <dbReference type="ChEBI" id="CHEBI:18248"/>
    </ligandPart>
</feature>
<dbReference type="GO" id="GO:0016705">
    <property type="term" value="F:oxidoreductase activity, acting on paired donors, with incorporation or reduction of molecular oxygen"/>
    <property type="evidence" value="ECO:0007669"/>
    <property type="project" value="InterPro"/>
</dbReference>
<keyword evidence="5 9" id="KW-0560">Oxidoreductase</keyword>
<evidence type="ECO:0000256" key="1">
    <source>
        <dbReference type="ARBA" id="ARBA00001971"/>
    </source>
</evidence>
<dbReference type="PANTHER" id="PTHR46300">
    <property type="entry name" value="P450, PUTATIVE (EUROFUNG)-RELATED-RELATED"/>
    <property type="match status" value="1"/>
</dbReference>
<dbReference type="EMBL" id="KZ824278">
    <property type="protein sequence ID" value="RAL13733.1"/>
    <property type="molecule type" value="Genomic_DNA"/>
</dbReference>
<reference evidence="10 11" key="1">
    <citation type="submission" date="2018-02" db="EMBL/GenBank/DDBJ databases">
        <title>The genomes of Aspergillus section Nigri reveals drivers in fungal speciation.</title>
        <authorList>
            <consortium name="DOE Joint Genome Institute"/>
            <person name="Vesth T.C."/>
            <person name="Nybo J."/>
            <person name="Theobald S."/>
            <person name="Brandl J."/>
            <person name="Frisvad J.C."/>
            <person name="Nielsen K.F."/>
            <person name="Lyhne E.K."/>
            <person name="Kogle M.E."/>
            <person name="Kuo A."/>
            <person name="Riley R."/>
            <person name="Clum A."/>
            <person name="Nolan M."/>
            <person name="Lipzen A."/>
            <person name="Salamov A."/>
            <person name="Henrissat B."/>
            <person name="Wiebenga A."/>
            <person name="De vries R.P."/>
            <person name="Grigoriev I.V."/>
            <person name="Mortensen U.H."/>
            <person name="Andersen M.R."/>
            <person name="Baker S.E."/>
        </authorList>
    </citation>
    <scope>NUCLEOTIDE SEQUENCE [LARGE SCALE GENOMIC DNA]</scope>
    <source>
        <strain evidence="10 11">CBS 101889</strain>
    </source>
</reference>
<dbReference type="InterPro" id="IPR036396">
    <property type="entry name" value="Cyt_P450_sf"/>
</dbReference>
<dbReference type="GeneID" id="37201171"/>
<dbReference type="RefSeq" id="XP_025552887.1">
    <property type="nucleotide sequence ID" value="XM_025696882.1"/>
</dbReference>
<keyword evidence="11" id="KW-1185">Reference proteome</keyword>
<evidence type="ECO:0000256" key="8">
    <source>
        <dbReference type="PIRSR" id="PIRSR602401-1"/>
    </source>
</evidence>
<keyword evidence="7 9" id="KW-0503">Monooxygenase</keyword>
<evidence type="ECO:0000256" key="3">
    <source>
        <dbReference type="ARBA" id="ARBA00022617"/>
    </source>
</evidence>
<evidence type="ECO:0000256" key="2">
    <source>
        <dbReference type="ARBA" id="ARBA00010617"/>
    </source>
</evidence>
<dbReference type="STRING" id="1450537.A0A395I255"/>
<dbReference type="OrthoDB" id="1470350at2759"/>
<keyword evidence="6 8" id="KW-0408">Iron</keyword>
<organism evidence="10 11">
    <name type="scientific">Aspergillus homomorphus (strain CBS 101889)</name>
    <dbReference type="NCBI Taxonomy" id="1450537"/>
    <lineage>
        <taxon>Eukaryota</taxon>
        <taxon>Fungi</taxon>
        <taxon>Dikarya</taxon>
        <taxon>Ascomycota</taxon>
        <taxon>Pezizomycotina</taxon>
        <taxon>Eurotiomycetes</taxon>
        <taxon>Eurotiomycetidae</taxon>
        <taxon>Eurotiales</taxon>
        <taxon>Aspergillaceae</taxon>
        <taxon>Aspergillus</taxon>
        <taxon>Aspergillus subgen. Circumdati</taxon>
    </lineage>
</organism>
<dbReference type="InterPro" id="IPR050364">
    <property type="entry name" value="Cytochrome_P450_fung"/>
</dbReference>
<keyword evidence="3 8" id="KW-0349">Heme</keyword>
<comment type="similarity">
    <text evidence="2 9">Belongs to the cytochrome P450 family.</text>
</comment>
<comment type="cofactor">
    <cofactor evidence="1 8">
        <name>heme</name>
        <dbReference type="ChEBI" id="CHEBI:30413"/>
    </cofactor>
</comment>
<proteinExistence type="inferred from homology"/>
<gene>
    <name evidence="10" type="ORF">BO97DRAFT_423512</name>
</gene>
<dbReference type="SUPFAM" id="SSF48264">
    <property type="entry name" value="Cytochrome P450"/>
    <property type="match status" value="1"/>
</dbReference>
<dbReference type="GO" id="GO:0020037">
    <property type="term" value="F:heme binding"/>
    <property type="evidence" value="ECO:0007669"/>
    <property type="project" value="InterPro"/>
</dbReference>
<dbReference type="PROSITE" id="PS00086">
    <property type="entry name" value="CYTOCHROME_P450"/>
    <property type="match status" value="1"/>
</dbReference>
<dbReference type="Proteomes" id="UP000248961">
    <property type="component" value="Unassembled WGS sequence"/>
</dbReference>
<dbReference type="InterPro" id="IPR002401">
    <property type="entry name" value="Cyt_P450_E_grp-I"/>
</dbReference>
<evidence type="ECO:0000256" key="4">
    <source>
        <dbReference type="ARBA" id="ARBA00022723"/>
    </source>
</evidence>
<evidence type="ECO:0000256" key="7">
    <source>
        <dbReference type="ARBA" id="ARBA00023033"/>
    </source>
</evidence>
<keyword evidence="4 8" id="KW-0479">Metal-binding</keyword>
<dbReference type="GO" id="GO:0004497">
    <property type="term" value="F:monooxygenase activity"/>
    <property type="evidence" value="ECO:0007669"/>
    <property type="project" value="UniProtKB-KW"/>
</dbReference>
<dbReference type="PANTHER" id="PTHR46300:SF1">
    <property type="entry name" value="P450, PUTATIVE (EUROFUNG)-RELATED"/>
    <property type="match status" value="1"/>
</dbReference>
<name>A0A395I255_ASPHC</name>
<evidence type="ECO:0000256" key="5">
    <source>
        <dbReference type="ARBA" id="ARBA00023002"/>
    </source>
</evidence>
<evidence type="ECO:0000313" key="11">
    <source>
        <dbReference type="Proteomes" id="UP000248961"/>
    </source>
</evidence>
<accession>A0A395I255</accession>
<dbReference type="InterPro" id="IPR017972">
    <property type="entry name" value="Cyt_P450_CS"/>
</dbReference>
<dbReference type="PRINTS" id="PR00463">
    <property type="entry name" value="EP450I"/>
</dbReference>
<sequence>MRLFFPLLYGTDPGSVNVDLVHGPKAGFKIIMGGFSPANGLLELFPAMEYVPGFAWASKKAGAALLEACLGEIDNRLEAALRNPSWNFTQALYERRPAEMSRKTLCIFMMELELTGVMTIALSTCNIVKMAATHPGEMRRVQAELDTRVGSDRLPTVEDLPHLYHLHAFIEECSRLHPVFPLGVPHAPTQEDEYMGYRIPHDAIILPFQYGLNTDEATYKDPMAFHPQRWIDDPSLPPPAAFGNGKRLCPGQPFVSDIVALSVATTFWGFALEDLGVTRDSVSSNCLLVQEIPLSHVRHICRSSGHLATIEREARKKMLRTGPWG</sequence>
<dbReference type="Pfam" id="PF00067">
    <property type="entry name" value="p450"/>
    <property type="match status" value="1"/>
</dbReference>
<dbReference type="AlphaFoldDB" id="A0A395I255"/>
<dbReference type="GO" id="GO:0005506">
    <property type="term" value="F:iron ion binding"/>
    <property type="evidence" value="ECO:0007669"/>
    <property type="project" value="InterPro"/>
</dbReference>
<evidence type="ECO:0000313" key="10">
    <source>
        <dbReference type="EMBL" id="RAL13733.1"/>
    </source>
</evidence>
<dbReference type="VEuPathDB" id="FungiDB:BO97DRAFT_423512"/>
<evidence type="ECO:0000256" key="6">
    <source>
        <dbReference type="ARBA" id="ARBA00023004"/>
    </source>
</evidence>